<dbReference type="Proteomes" id="UP000034883">
    <property type="component" value="Chromosome"/>
</dbReference>
<organism evidence="2 3">
    <name type="scientific">Sandaracinus amylolyticus</name>
    <dbReference type="NCBI Taxonomy" id="927083"/>
    <lineage>
        <taxon>Bacteria</taxon>
        <taxon>Pseudomonadati</taxon>
        <taxon>Myxococcota</taxon>
        <taxon>Polyangia</taxon>
        <taxon>Polyangiales</taxon>
        <taxon>Sandaracinaceae</taxon>
        <taxon>Sandaracinus</taxon>
    </lineage>
</organism>
<keyword evidence="3" id="KW-1185">Reference proteome</keyword>
<keyword evidence="1" id="KW-0732">Signal</keyword>
<dbReference type="KEGG" id="samy:DB32_001232"/>
<dbReference type="AlphaFoldDB" id="A0A0F6W0E0"/>
<sequence>MSIAALALGLAATAPAAAQEVEVEQNYYYEPVVVEEQHDFARLRFGISGLGGGQWESGPDLGMGGAAVRLGVQIGDVFAVYYQPTGMIGSIIDRDPGRDSIAGLMWNTAMAELTLGNMFQIGVGPSVDFIWGCEEDIQDEVECASSDVFFGVDGRLALVLGDYGPGSREGFVIEARIHPTWYDDDEASIAVLGGLGFEVY</sequence>
<evidence type="ECO:0000256" key="1">
    <source>
        <dbReference type="SAM" id="SignalP"/>
    </source>
</evidence>
<feature type="signal peptide" evidence="1">
    <location>
        <begin position="1"/>
        <end position="18"/>
    </location>
</feature>
<evidence type="ECO:0000313" key="2">
    <source>
        <dbReference type="EMBL" id="AKF04083.1"/>
    </source>
</evidence>
<accession>A0A0F6W0E0</accession>
<gene>
    <name evidence="2" type="ORF">DB32_001232</name>
</gene>
<name>A0A0F6W0E0_9BACT</name>
<proteinExistence type="predicted"/>
<feature type="chain" id="PRO_5002511754" description="Outer membrane protein beta-barrel domain-containing protein" evidence="1">
    <location>
        <begin position="19"/>
        <end position="200"/>
    </location>
</feature>
<reference evidence="2 3" key="1">
    <citation type="submission" date="2015-03" db="EMBL/GenBank/DDBJ databases">
        <title>Genome assembly of Sandaracinus amylolyticus DSM 53668.</title>
        <authorList>
            <person name="Sharma G."/>
            <person name="Subramanian S."/>
        </authorList>
    </citation>
    <scope>NUCLEOTIDE SEQUENCE [LARGE SCALE GENOMIC DNA]</scope>
    <source>
        <strain evidence="2 3">DSM 53668</strain>
    </source>
</reference>
<evidence type="ECO:0008006" key="4">
    <source>
        <dbReference type="Google" id="ProtNLM"/>
    </source>
</evidence>
<protein>
    <recommendedName>
        <fullName evidence="4">Outer membrane protein beta-barrel domain-containing protein</fullName>
    </recommendedName>
</protein>
<dbReference type="STRING" id="927083.DB32_001232"/>
<dbReference type="EMBL" id="CP011125">
    <property type="protein sequence ID" value="AKF04083.1"/>
    <property type="molecule type" value="Genomic_DNA"/>
</dbReference>
<evidence type="ECO:0000313" key="3">
    <source>
        <dbReference type="Proteomes" id="UP000034883"/>
    </source>
</evidence>